<accession>A0ABY5PX53</accession>
<evidence type="ECO:0000259" key="1">
    <source>
        <dbReference type="PROSITE" id="PS51186"/>
    </source>
</evidence>
<dbReference type="EMBL" id="CP102514">
    <property type="protein sequence ID" value="UUY48218.1"/>
    <property type="molecule type" value="Genomic_DNA"/>
</dbReference>
<dbReference type="PROSITE" id="PS51186">
    <property type="entry name" value="GNAT"/>
    <property type="match status" value="1"/>
</dbReference>
<name>A0ABY5PX53_9ACTN</name>
<dbReference type="Gene3D" id="3.40.630.30">
    <property type="match status" value="1"/>
</dbReference>
<dbReference type="Proteomes" id="UP001057738">
    <property type="component" value="Chromosome"/>
</dbReference>
<dbReference type="InterPro" id="IPR000182">
    <property type="entry name" value="GNAT_dom"/>
</dbReference>
<dbReference type="InterPro" id="IPR016181">
    <property type="entry name" value="Acyl_CoA_acyltransferase"/>
</dbReference>
<keyword evidence="3" id="KW-1185">Reference proteome</keyword>
<protein>
    <submittedName>
        <fullName evidence="2">GNAT family N-acetyltransferase</fullName>
    </submittedName>
</protein>
<dbReference type="RefSeq" id="WP_257855899.1">
    <property type="nucleotide sequence ID" value="NZ_CP102514.1"/>
</dbReference>
<evidence type="ECO:0000313" key="2">
    <source>
        <dbReference type="EMBL" id="UUY48218.1"/>
    </source>
</evidence>
<dbReference type="PANTHER" id="PTHR43415:SF3">
    <property type="entry name" value="GNAT-FAMILY ACETYLTRANSFERASE"/>
    <property type="match status" value="1"/>
</dbReference>
<gene>
    <name evidence="2" type="ORF">NRK68_13950</name>
</gene>
<dbReference type="GeneID" id="95574582"/>
<proteinExistence type="predicted"/>
<organism evidence="2 3">
    <name type="scientific">Streptomyces yangpuensis</name>
    <dbReference type="NCBI Taxonomy" id="1648182"/>
    <lineage>
        <taxon>Bacteria</taxon>
        <taxon>Bacillati</taxon>
        <taxon>Actinomycetota</taxon>
        <taxon>Actinomycetes</taxon>
        <taxon>Kitasatosporales</taxon>
        <taxon>Streptomycetaceae</taxon>
        <taxon>Streptomyces</taxon>
    </lineage>
</organism>
<evidence type="ECO:0000313" key="3">
    <source>
        <dbReference type="Proteomes" id="UP001057738"/>
    </source>
</evidence>
<dbReference type="Pfam" id="PF13302">
    <property type="entry name" value="Acetyltransf_3"/>
    <property type="match status" value="1"/>
</dbReference>
<reference evidence="2" key="1">
    <citation type="submission" date="2022-08" db="EMBL/GenBank/DDBJ databases">
        <authorList>
            <person name="Tian L."/>
        </authorList>
    </citation>
    <scope>NUCLEOTIDE SEQUENCE</scope>
    <source>
        <strain evidence="2">CM253</strain>
    </source>
</reference>
<dbReference type="PANTHER" id="PTHR43415">
    <property type="entry name" value="SPERMIDINE N(1)-ACETYLTRANSFERASE"/>
    <property type="match status" value="1"/>
</dbReference>
<feature type="domain" description="N-acetyltransferase" evidence="1">
    <location>
        <begin position="3"/>
        <end position="163"/>
    </location>
</feature>
<dbReference type="SUPFAM" id="SSF55729">
    <property type="entry name" value="Acyl-CoA N-acyltransferases (Nat)"/>
    <property type="match status" value="1"/>
</dbReference>
<sequence>MDLTYRRFDPAEGDALAAFLTADTWPFHGAAVVDADLVRRWLADGRFDGDDTRTFWITAGDEALGLVRLMDLGDSTPVFDLRIRARYRGRGIGGHALAWLTGYLFAEFPGIRRIEGTTRRDNTAMRRTFRRCGYVKEAHYRDGWPAADGGTVHDAVGYAILRRDWLTGTTTLPAWDDEPA</sequence>